<dbReference type="InterPro" id="IPR001247">
    <property type="entry name" value="ExoRNase_PH_dom1"/>
</dbReference>
<evidence type="ECO:0000259" key="6">
    <source>
        <dbReference type="Pfam" id="PF01138"/>
    </source>
</evidence>
<proteinExistence type="inferred from homology"/>
<gene>
    <name evidence="9" type="primary">LOC100373258</name>
</gene>
<dbReference type="InterPro" id="IPR050080">
    <property type="entry name" value="RNase_PH"/>
</dbReference>
<dbReference type="InterPro" id="IPR020568">
    <property type="entry name" value="Ribosomal_Su5_D2-typ_SF"/>
</dbReference>
<dbReference type="Pfam" id="PF01138">
    <property type="entry name" value="RNase_PH"/>
    <property type="match status" value="1"/>
</dbReference>
<protein>
    <submittedName>
        <fullName evidence="9">Exosome complex component RRP46-like</fullName>
    </submittedName>
</protein>
<feature type="domain" description="Exoribonuclease phosphorolytic" evidence="7">
    <location>
        <begin position="135"/>
        <end position="180"/>
    </location>
</feature>
<comment type="similarity">
    <text evidence="2">Belongs to the RNase PH family.</text>
</comment>
<sequence>MTSQRADCGNLELRSQSCEQNLLSRPDGSATYCQGDTSVIVAVYGPAEVKQSKEFLDKATLEVIFKPKVGIPGCSEKFQERLIRNTCETIVLTALHPRSSINIIIQVMHNAGSLLSCCVNSTCMALLDAGLPMSCLVAAVTCSLSCDGDIILDPTSQQEKEAKAILTFVFESRDNEIITSNTHGIYSIKQ</sequence>
<reference evidence="9" key="1">
    <citation type="submission" date="2025-08" db="UniProtKB">
        <authorList>
            <consortium name="RefSeq"/>
        </authorList>
    </citation>
    <scope>IDENTIFICATION</scope>
    <source>
        <tissue evidence="9">Testes</tissue>
    </source>
</reference>
<dbReference type="Gene3D" id="3.30.230.70">
    <property type="entry name" value="GHMP Kinase, N-terminal domain"/>
    <property type="match status" value="1"/>
</dbReference>
<comment type="subcellular location">
    <subcellularLocation>
        <location evidence="1">Nucleus</location>
    </subcellularLocation>
</comment>
<evidence type="ECO:0000256" key="5">
    <source>
        <dbReference type="ARBA" id="ARBA00023242"/>
    </source>
</evidence>
<dbReference type="Pfam" id="PF03725">
    <property type="entry name" value="RNase_PH_C"/>
    <property type="match status" value="1"/>
</dbReference>
<evidence type="ECO:0000256" key="2">
    <source>
        <dbReference type="ARBA" id="ARBA00006678"/>
    </source>
</evidence>
<evidence type="ECO:0000259" key="7">
    <source>
        <dbReference type="Pfam" id="PF03725"/>
    </source>
</evidence>
<keyword evidence="8" id="KW-1185">Reference proteome</keyword>
<feature type="non-terminal residue" evidence="9">
    <location>
        <position position="190"/>
    </location>
</feature>
<dbReference type="InterPro" id="IPR036345">
    <property type="entry name" value="ExoRNase_PH_dom2_sf"/>
</dbReference>
<accession>A0ABM0M419</accession>
<evidence type="ECO:0000256" key="3">
    <source>
        <dbReference type="ARBA" id="ARBA00022552"/>
    </source>
</evidence>
<dbReference type="SUPFAM" id="SSF54211">
    <property type="entry name" value="Ribosomal protein S5 domain 2-like"/>
    <property type="match status" value="1"/>
</dbReference>
<feature type="domain" description="Exoribonuclease phosphorolytic" evidence="6">
    <location>
        <begin position="12"/>
        <end position="132"/>
    </location>
</feature>
<evidence type="ECO:0000313" key="9">
    <source>
        <dbReference type="RefSeq" id="XP_006814760.1"/>
    </source>
</evidence>
<keyword evidence="4" id="KW-0271">Exosome</keyword>
<keyword evidence="3" id="KW-0698">rRNA processing</keyword>
<dbReference type="Proteomes" id="UP000694865">
    <property type="component" value="Unplaced"/>
</dbReference>
<organism evidence="8 9">
    <name type="scientific">Saccoglossus kowalevskii</name>
    <name type="common">Acorn worm</name>
    <dbReference type="NCBI Taxonomy" id="10224"/>
    <lineage>
        <taxon>Eukaryota</taxon>
        <taxon>Metazoa</taxon>
        <taxon>Hemichordata</taxon>
        <taxon>Enteropneusta</taxon>
        <taxon>Harrimaniidae</taxon>
        <taxon>Saccoglossus</taxon>
    </lineage>
</organism>
<evidence type="ECO:0000256" key="1">
    <source>
        <dbReference type="ARBA" id="ARBA00004123"/>
    </source>
</evidence>
<dbReference type="InterPro" id="IPR027408">
    <property type="entry name" value="PNPase/RNase_PH_dom_sf"/>
</dbReference>
<dbReference type="GeneID" id="100373258"/>
<dbReference type="PANTHER" id="PTHR11953:SF1">
    <property type="entry name" value="EXOSOME COMPLEX COMPONENT RRP46"/>
    <property type="match status" value="1"/>
</dbReference>
<dbReference type="SUPFAM" id="SSF55666">
    <property type="entry name" value="Ribonuclease PH domain 2-like"/>
    <property type="match status" value="1"/>
</dbReference>
<evidence type="ECO:0000256" key="4">
    <source>
        <dbReference type="ARBA" id="ARBA00022835"/>
    </source>
</evidence>
<dbReference type="InterPro" id="IPR015847">
    <property type="entry name" value="ExoRNase_PH_dom2"/>
</dbReference>
<dbReference type="CDD" id="cd11372">
    <property type="entry name" value="RNase_PH_RRP46"/>
    <property type="match status" value="1"/>
</dbReference>
<dbReference type="PANTHER" id="PTHR11953">
    <property type="entry name" value="EXOSOME COMPLEX COMPONENT"/>
    <property type="match status" value="1"/>
</dbReference>
<evidence type="ECO:0000313" key="8">
    <source>
        <dbReference type="Proteomes" id="UP000694865"/>
    </source>
</evidence>
<keyword evidence="5" id="KW-0539">Nucleus</keyword>
<name>A0ABM0M419_SACKO</name>
<dbReference type="RefSeq" id="XP_006814760.1">
    <property type="nucleotide sequence ID" value="XM_006814697.1"/>
</dbReference>